<dbReference type="PANTHER" id="PTHR43537:SF5">
    <property type="entry name" value="UXU OPERON TRANSCRIPTIONAL REGULATOR"/>
    <property type="match status" value="1"/>
</dbReference>
<keyword evidence="2" id="KW-0238">DNA-binding</keyword>
<dbReference type="EMBL" id="JADCKA010000011">
    <property type="protein sequence ID" value="MBE5035906.1"/>
    <property type="molecule type" value="Genomic_DNA"/>
</dbReference>
<keyword evidence="6" id="KW-1185">Reference proteome</keyword>
<sequence>MESSINRVYDDLLERIVNLSLLPGEKISENKMSERYGVSRTVVRGAFHKLQQIDFLEIRPRSGTFITKIDFEYIRSAMLLRLALEKELMERIIANPREKAVLIKKLKESFEKQKSCVSGKEDMIKFNRYDNEFHGAIYDGHNGTDTKGLVNSHLLHFARWRNLTLKYDVSLDEIMSEHEDIIRFSEAGDIEKLRRILDKHINRTVYSIFSSGEGFASYFK</sequence>
<name>A0ABR9QYI8_9FIRM</name>
<gene>
    <name evidence="5" type="ORF">INF20_06420</name>
</gene>
<dbReference type="InterPro" id="IPR036388">
    <property type="entry name" value="WH-like_DNA-bd_sf"/>
</dbReference>
<dbReference type="CDD" id="cd07377">
    <property type="entry name" value="WHTH_GntR"/>
    <property type="match status" value="1"/>
</dbReference>
<evidence type="ECO:0000256" key="1">
    <source>
        <dbReference type="ARBA" id="ARBA00023015"/>
    </source>
</evidence>
<accession>A0ABR9QYI8</accession>
<reference evidence="5 6" key="1">
    <citation type="submission" date="2020-10" db="EMBL/GenBank/DDBJ databases">
        <title>ChiBAC.</title>
        <authorList>
            <person name="Zenner C."/>
            <person name="Hitch T.C.A."/>
            <person name="Clavel T."/>
        </authorList>
    </citation>
    <scope>NUCLEOTIDE SEQUENCE [LARGE SCALE GENOMIC DNA]</scope>
    <source>
        <strain evidence="5 6">DSM 108706</strain>
    </source>
</reference>
<dbReference type="InterPro" id="IPR008920">
    <property type="entry name" value="TF_FadR/GntR_C"/>
</dbReference>
<keyword evidence="1" id="KW-0805">Transcription regulation</keyword>
<dbReference type="PANTHER" id="PTHR43537">
    <property type="entry name" value="TRANSCRIPTIONAL REGULATOR, GNTR FAMILY"/>
    <property type="match status" value="1"/>
</dbReference>
<dbReference type="Gene3D" id="1.20.120.530">
    <property type="entry name" value="GntR ligand-binding domain-like"/>
    <property type="match status" value="1"/>
</dbReference>
<dbReference type="Pfam" id="PF07729">
    <property type="entry name" value="FCD"/>
    <property type="match status" value="1"/>
</dbReference>
<dbReference type="InterPro" id="IPR036390">
    <property type="entry name" value="WH_DNA-bd_sf"/>
</dbReference>
<evidence type="ECO:0000313" key="6">
    <source>
        <dbReference type="Proteomes" id="UP001516588"/>
    </source>
</evidence>
<evidence type="ECO:0000313" key="5">
    <source>
        <dbReference type="EMBL" id="MBE5035906.1"/>
    </source>
</evidence>
<keyword evidence="3" id="KW-0804">Transcription</keyword>
<dbReference type="InterPro" id="IPR000524">
    <property type="entry name" value="Tscrpt_reg_HTH_GntR"/>
</dbReference>
<evidence type="ECO:0000256" key="2">
    <source>
        <dbReference type="ARBA" id="ARBA00023125"/>
    </source>
</evidence>
<dbReference type="PROSITE" id="PS50949">
    <property type="entry name" value="HTH_GNTR"/>
    <property type="match status" value="1"/>
</dbReference>
<evidence type="ECO:0000259" key="4">
    <source>
        <dbReference type="PROSITE" id="PS50949"/>
    </source>
</evidence>
<feature type="domain" description="HTH gntR-type" evidence="4">
    <location>
        <begin position="2"/>
        <end position="69"/>
    </location>
</feature>
<dbReference type="SUPFAM" id="SSF46785">
    <property type="entry name" value="Winged helix' DNA-binding domain"/>
    <property type="match status" value="1"/>
</dbReference>
<dbReference type="RefSeq" id="WP_226385554.1">
    <property type="nucleotide sequence ID" value="NZ_JADCKA010000011.1"/>
</dbReference>
<organism evidence="5 6">
    <name type="scientific">Gallibacter intestinalis</name>
    <dbReference type="NCBI Taxonomy" id="2779356"/>
    <lineage>
        <taxon>Bacteria</taxon>
        <taxon>Bacillati</taxon>
        <taxon>Bacillota</taxon>
        <taxon>Clostridia</taxon>
        <taxon>Eubacteriales</taxon>
        <taxon>Eubacteriaceae</taxon>
        <taxon>Gallibacter</taxon>
    </lineage>
</organism>
<dbReference type="Pfam" id="PF00392">
    <property type="entry name" value="GntR"/>
    <property type="match status" value="1"/>
</dbReference>
<protein>
    <submittedName>
        <fullName evidence="5">GntR family transcriptional regulator</fullName>
    </submittedName>
</protein>
<dbReference type="SMART" id="SM00345">
    <property type="entry name" value="HTH_GNTR"/>
    <property type="match status" value="1"/>
</dbReference>
<dbReference type="Proteomes" id="UP001516588">
    <property type="component" value="Unassembled WGS sequence"/>
</dbReference>
<evidence type="ECO:0000256" key="3">
    <source>
        <dbReference type="ARBA" id="ARBA00023163"/>
    </source>
</evidence>
<dbReference type="SUPFAM" id="SSF48008">
    <property type="entry name" value="GntR ligand-binding domain-like"/>
    <property type="match status" value="1"/>
</dbReference>
<dbReference type="InterPro" id="IPR011711">
    <property type="entry name" value="GntR_C"/>
</dbReference>
<dbReference type="Gene3D" id="1.10.10.10">
    <property type="entry name" value="Winged helix-like DNA-binding domain superfamily/Winged helix DNA-binding domain"/>
    <property type="match status" value="1"/>
</dbReference>
<comment type="caution">
    <text evidence="5">The sequence shown here is derived from an EMBL/GenBank/DDBJ whole genome shotgun (WGS) entry which is preliminary data.</text>
</comment>
<proteinExistence type="predicted"/>